<dbReference type="Gene3D" id="1.20.1420.20">
    <property type="entry name" value="M75 peptidase, HXXE motif"/>
    <property type="match status" value="1"/>
</dbReference>
<reference evidence="9 10" key="1">
    <citation type="submission" date="2018-09" db="EMBL/GenBank/DDBJ databases">
        <title>Hymenobacter medium sp. nov., isolated from R2A medium.</title>
        <authorList>
            <person name="Yingchao G."/>
        </authorList>
    </citation>
    <scope>NUCLEOTIDE SEQUENCE [LARGE SCALE GENOMIC DNA]</scope>
    <source>
        <strain evidence="10">sh-6</strain>
    </source>
</reference>
<evidence type="ECO:0000313" key="10">
    <source>
        <dbReference type="Proteomes" id="UP000262802"/>
    </source>
</evidence>
<dbReference type="GO" id="GO:0046872">
    <property type="term" value="F:metal ion binding"/>
    <property type="evidence" value="ECO:0007669"/>
    <property type="project" value="UniProtKB-KW"/>
</dbReference>
<keyword evidence="6 7" id="KW-0408">Iron</keyword>
<dbReference type="InterPro" id="IPR036909">
    <property type="entry name" value="Cyt_c-like_dom_sf"/>
</dbReference>
<keyword evidence="10" id="KW-1185">Reference proteome</keyword>
<dbReference type="PROSITE" id="PS51257">
    <property type="entry name" value="PROKAR_LIPOPROTEIN"/>
    <property type="match status" value="1"/>
</dbReference>
<evidence type="ECO:0000256" key="1">
    <source>
        <dbReference type="ARBA" id="ARBA00004196"/>
    </source>
</evidence>
<keyword evidence="4" id="KW-0732">Signal</keyword>
<feature type="domain" description="Cytochrome c" evidence="8">
    <location>
        <begin position="309"/>
        <end position="446"/>
    </location>
</feature>
<evidence type="ECO:0000256" key="6">
    <source>
        <dbReference type="ARBA" id="ARBA00023004"/>
    </source>
</evidence>
<keyword evidence="3 7" id="KW-0479">Metal-binding</keyword>
<protein>
    <submittedName>
        <fullName evidence="9">Cytochrome-c peroxidase</fullName>
    </submittedName>
</protein>
<evidence type="ECO:0000259" key="8">
    <source>
        <dbReference type="PROSITE" id="PS51007"/>
    </source>
</evidence>
<dbReference type="Proteomes" id="UP000262802">
    <property type="component" value="Chromosome"/>
</dbReference>
<evidence type="ECO:0000256" key="3">
    <source>
        <dbReference type="ARBA" id="ARBA00022723"/>
    </source>
</evidence>
<keyword evidence="2 7" id="KW-0349">Heme</keyword>
<dbReference type="PANTHER" id="PTHR30600:SF10">
    <property type="entry name" value="BLL6722 PROTEIN"/>
    <property type="match status" value="1"/>
</dbReference>
<evidence type="ECO:0000256" key="4">
    <source>
        <dbReference type="ARBA" id="ARBA00022729"/>
    </source>
</evidence>
<dbReference type="EMBL" id="CP032317">
    <property type="protein sequence ID" value="AYA36246.1"/>
    <property type="molecule type" value="Genomic_DNA"/>
</dbReference>
<dbReference type="GO" id="GO:0009055">
    <property type="term" value="F:electron transfer activity"/>
    <property type="evidence" value="ECO:0007669"/>
    <property type="project" value="InterPro"/>
</dbReference>
<dbReference type="GO" id="GO:0030313">
    <property type="term" value="C:cell envelope"/>
    <property type="evidence" value="ECO:0007669"/>
    <property type="project" value="UniProtKB-SubCell"/>
</dbReference>
<dbReference type="PROSITE" id="PS51007">
    <property type="entry name" value="CYTC"/>
    <property type="match status" value="2"/>
</dbReference>
<feature type="domain" description="Cytochrome c" evidence="8">
    <location>
        <begin position="465"/>
        <end position="607"/>
    </location>
</feature>
<dbReference type="KEGG" id="hyh:D3Y59_03695"/>
<dbReference type="PANTHER" id="PTHR30600">
    <property type="entry name" value="CYTOCHROME C PEROXIDASE-RELATED"/>
    <property type="match status" value="1"/>
</dbReference>
<accession>A0A3B7R9D7</accession>
<keyword evidence="5" id="KW-0560">Oxidoreductase</keyword>
<dbReference type="InterPro" id="IPR004852">
    <property type="entry name" value="Di-haem_cyt_c_peroxidsae"/>
</dbReference>
<dbReference type="RefSeq" id="WP_119443832.1">
    <property type="nucleotide sequence ID" value="NZ_CP032317.1"/>
</dbReference>
<dbReference type="Gene3D" id="1.10.760.10">
    <property type="entry name" value="Cytochrome c-like domain"/>
    <property type="match status" value="2"/>
</dbReference>
<name>A0A3B7R9D7_9BACT</name>
<dbReference type="GO" id="GO:0004130">
    <property type="term" value="F:cytochrome-c peroxidase activity"/>
    <property type="evidence" value="ECO:0007669"/>
    <property type="project" value="TreeGrafter"/>
</dbReference>
<keyword evidence="9" id="KW-0575">Peroxidase</keyword>
<sequence>MHRLTLALAALLFALVVGWSACQRPGSGPHTQAPASQALQQYLGHIRLFDADLLQLRQAVASNQPLKQQHAAFARARLQYKKLEYLAEYYSPSLAKLLNGPALVEVAEYDQTQRQIPPEGLQVVEGFLYPQAYAAGQRQLLLDQLDMMRSTVQSLQRAASTIALTDAHLFDAARLQLFRVLTLGLAGFDTPASPGAVAEAAASLSALETALRPYAQHRADRLLPLTQRFAAAQTYLGQHPNAANFDRLTFLTEYAHPLAREIWATQRALAINFFREARPLRPDAATLFEPFAFDANCYAPTPGQAATPAQIHLGQQLFFDPVLSGNGQRNCASCHRPSQAFADGLAKSLAFDGRSTVARNAPSLLNAALQRTQFYDGRVLYLEDQAAEVINNPNELHGSLSQAAQALNQHSAYRAAFAAAYPATRHQPLGEQHIKAALAGYVRSLVRLNAPFDRYVRGERQALSASAKRGFNVFMGKGKCGTCHFMPLFNGTVPPAFERSENEVLGVPAQASLHPRRLDADPGRQRILGIEWQRHAFKTPTVRNVALTAPYMHNGAYRTLEEVVEFYARGGGAGLGLNVPNQTLPFDKLELTATDKRDLVAFLHALTDTSGVLQHRALPGFGASPLAASAADQLFPKQR</sequence>
<dbReference type="InterPro" id="IPR038352">
    <property type="entry name" value="Imelysin_sf"/>
</dbReference>
<evidence type="ECO:0000256" key="5">
    <source>
        <dbReference type="ARBA" id="ARBA00023002"/>
    </source>
</evidence>
<comment type="subcellular location">
    <subcellularLocation>
        <location evidence="1">Cell envelope</location>
    </subcellularLocation>
</comment>
<dbReference type="GO" id="GO:0020037">
    <property type="term" value="F:heme binding"/>
    <property type="evidence" value="ECO:0007669"/>
    <property type="project" value="InterPro"/>
</dbReference>
<evidence type="ECO:0000256" key="2">
    <source>
        <dbReference type="ARBA" id="ARBA00022617"/>
    </source>
</evidence>
<dbReference type="OrthoDB" id="9805202at2"/>
<gene>
    <name evidence="9" type="ORF">D3Y59_03695</name>
</gene>
<dbReference type="InterPro" id="IPR051395">
    <property type="entry name" value="Cytochrome_c_Peroxidase/MauG"/>
</dbReference>
<dbReference type="InterPro" id="IPR009056">
    <property type="entry name" value="Cyt_c-like_dom"/>
</dbReference>
<organism evidence="9 10">
    <name type="scientific">Hymenobacter oligotrophus</name>
    <dbReference type="NCBI Taxonomy" id="2319843"/>
    <lineage>
        <taxon>Bacteria</taxon>
        <taxon>Pseudomonadati</taxon>
        <taxon>Bacteroidota</taxon>
        <taxon>Cytophagia</taxon>
        <taxon>Cytophagales</taxon>
        <taxon>Hymenobacteraceae</taxon>
        <taxon>Hymenobacter</taxon>
    </lineage>
</organism>
<evidence type="ECO:0000256" key="7">
    <source>
        <dbReference type="PROSITE-ProRule" id="PRU00433"/>
    </source>
</evidence>
<dbReference type="AlphaFoldDB" id="A0A3B7R9D7"/>
<evidence type="ECO:0000313" key="9">
    <source>
        <dbReference type="EMBL" id="AYA36246.1"/>
    </source>
</evidence>
<dbReference type="Pfam" id="PF03150">
    <property type="entry name" value="CCP_MauG"/>
    <property type="match status" value="1"/>
</dbReference>
<dbReference type="SUPFAM" id="SSF46626">
    <property type="entry name" value="Cytochrome c"/>
    <property type="match status" value="2"/>
</dbReference>
<proteinExistence type="predicted"/>